<keyword evidence="2" id="KW-0732">Signal</keyword>
<dbReference type="Proteomes" id="UP000644507">
    <property type="component" value="Unassembled WGS sequence"/>
</dbReference>
<dbReference type="InterPro" id="IPR033116">
    <property type="entry name" value="TRYPSIN_SER"/>
</dbReference>
<organism evidence="3 4">
    <name type="scientific">Roseibacillus persicicus</name>
    <dbReference type="NCBI Taxonomy" id="454148"/>
    <lineage>
        <taxon>Bacteria</taxon>
        <taxon>Pseudomonadati</taxon>
        <taxon>Verrucomicrobiota</taxon>
        <taxon>Verrucomicrobiia</taxon>
        <taxon>Verrucomicrobiales</taxon>
        <taxon>Verrucomicrobiaceae</taxon>
        <taxon>Roseibacillus</taxon>
    </lineage>
</organism>
<dbReference type="PANTHER" id="PTHR37467">
    <property type="entry name" value="EXPORTED CALCIUM-BINDING GLYCOPROTEIN-RELATED"/>
    <property type="match status" value="1"/>
</dbReference>
<feature type="compositionally biased region" description="Polar residues" evidence="1">
    <location>
        <begin position="159"/>
        <end position="181"/>
    </location>
</feature>
<feature type="signal peptide" evidence="2">
    <location>
        <begin position="1"/>
        <end position="20"/>
    </location>
</feature>
<evidence type="ECO:0000256" key="2">
    <source>
        <dbReference type="SAM" id="SignalP"/>
    </source>
</evidence>
<evidence type="ECO:0008006" key="5">
    <source>
        <dbReference type="Google" id="ProtNLM"/>
    </source>
</evidence>
<gene>
    <name evidence="3" type="ORF">GCM10007100_00240</name>
</gene>
<dbReference type="RefSeq" id="WP_189566147.1">
    <property type="nucleotide sequence ID" value="NZ_BMXI01000001.1"/>
</dbReference>
<feature type="chain" id="PRO_5036674545" description="Peptidase S1 domain-containing protein" evidence="2">
    <location>
        <begin position="21"/>
        <end position="960"/>
    </location>
</feature>
<dbReference type="GO" id="GO:0005509">
    <property type="term" value="F:calcium ion binding"/>
    <property type="evidence" value="ECO:0007669"/>
    <property type="project" value="InterPro"/>
</dbReference>
<comment type="caution">
    <text evidence="3">The sequence shown here is derived from an EMBL/GenBank/DDBJ whole genome shotgun (WGS) entry which is preliminary data.</text>
</comment>
<name>A0A918TCW6_9BACT</name>
<dbReference type="PROSITE" id="PS00135">
    <property type="entry name" value="TRYPSIN_SER"/>
    <property type="match status" value="1"/>
</dbReference>
<dbReference type="GO" id="GO:0016020">
    <property type="term" value="C:membrane"/>
    <property type="evidence" value="ECO:0007669"/>
    <property type="project" value="InterPro"/>
</dbReference>
<reference evidence="3" key="1">
    <citation type="journal article" date="2014" name="Int. J. Syst. Evol. Microbiol.">
        <title>Complete genome sequence of Corynebacterium casei LMG S-19264T (=DSM 44701T), isolated from a smear-ripened cheese.</title>
        <authorList>
            <consortium name="US DOE Joint Genome Institute (JGI-PGF)"/>
            <person name="Walter F."/>
            <person name="Albersmeier A."/>
            <person name="Kalinowski J."/>
            <person name="Ruckert C."/>
        </authorList>
    </citation>
    <scope>NUCLEOTIDE SEQUENCE</scope>
    <source>
        <strain evidence="3">KCTC 12988</strain>
    </source>
</reference>
<dbReference type="EMBL" id="BMXI01000001">
    <property type="protein sequence ID" value="GHC39933.1"/>
    <property type="molecule type" value="Genomic_DNA"/>
</dbReference>
<evidence type="ECO:0000313" key="3">
    <source>
        <dbReference type="EMBL" id="GHC39933.1"/>
    </source>
</evidence>
<dbReference type="Gene3D" id="2.60.40.10">
    <property type="entry name" value="Immunoglobulins"/>
    <property type="match status" value="1"/>
</dbReference>
<dbReference type="InterPro" id="IPR043504">
    <property type="entry name" value="Peptidase_S1_PA_chymotrypsin"/>
</dbReference>
<dbReference type="InterPro" id="IPR053180">
    <property type="entry name" value="Ca-binding_acidic-repeat"/>
</dbReference>
<feature type="region of interest" description="Disordered" evidence="1">
    <location>
        <begin position="156"/>
        <end position="181"/>
    </location>
</feature>
<protein>
    <recommendedName>
        <fullName evidence="5">Peptidase S1 domain-containing protein</fullName>
    </recommendedName>
</protein>
<dbReference type="InterPro" id="IPR009003">
    <property type="entry name" value="Peptidase_S1_PA"/>
</dbReference>
<dbReference type="InterPro" id="IPR013783">
    <property type="entry name" value="Ig-like_fold"/>
</dbReference>
<dbReference type="PANTHER" id="PTHR37467:SF1">
    <property type="entry name" value="EXPORTED CALCIUM-BINDING GLYCOPROTEIN"/>
    <property type="match status" value="1"/>
</dbReference>
<evidence type="ECO:0000256" key="1">
    <source>
        <dbReference type="SAM" id="MobiDB-lite"/>
    </source>
</evidence>
<dbReference type="SUPFAM" id="SSF50494">
    <property type="entry name" value="Trypsin-like serine proteases"/>
    <property type="match status" value="1"/>
</dbReference>
<dbReference type="InterPro" id="IPR015919">
    <property type="entry name" value="Cadherin-like_sf"/>
</dbReference>
<dbReference type="Gene3D" id="2.40.10.10">
    <property type="entry name" value="Trypsin-like serine proteases"/>
    <property type="match status" value="1"/>
</dbReference>
<reference evidence="3" key="2">
    <citation type="submission" date="2020-09" db="EMBL/GenBank/DDBJ databases">
        <authorList>
            <person name="Sun Q."/>
            <person name="Kim S."/>
        </authorList>
    </citation>
    <scope>NUCLEOTIDE SEQUENCE</scope>
    <source>
        <strain evidence="3">KCTC 12988</strain>
    </source>
</reference>
<proteinExistence type="predicted"/>
<dbReference type="AlphaFoldDB" id="A0A918TCW6"/>
<keyword evidence="4" id="KW-1185">Reference proteome</keyword>
<evidence type="ECO:0000313" key="4">
    <source>
        <dbReference type="Proteomes" id="UP000644507"/>
    </source>
</evidence>
<dbReference type="SUPFAM" id="SSF49313">
    <property type="entry name" value="Cadherin-like"/>
    <property type="match status" value="1"/>
</dbReference>
<sequence length="960" mass="101387">MLRLSLILAALTAGTQMSNALVIRHDTPTLSYENYARESQFNASTVIVRATDAEYGLAGATAIDSRWGVHARHTLRSVSNHLEDGNQARLRGSKWNGYNNQGMAATNVLQVIHFDDDFTRFANAIDIALVQGGAASSTLRVAPLYNSWDEVGKVGSGASAANNRQDGNGNSRKTEAQNTTNSGRWYEIRWAGKNDVNQVNTQSLGSPANALLKCDLDHPTDTSKSVMGGNLAIDLEYGSMNGDSGSPIYLEKNGLHGQVAGVLSGGSGNVYGSTVVYVRTRPYKTWITDTILANPDNRSLIIDSLADQVLAVGSELALTATSASTEGPLTPIYSFTTAPTGASIDSATGAISWAPLPTQSAASHDFVVKVTEDGSYANASTTSFQVTVTGSNLVDFWSWSAAPPSWGSLTVSSGAPYGQASAAFPYLQGDTGNTLHQQITGTIPANANVVITFKAADFNQTWSQGGPIEFGLRSEAPTAENTMEPFLHSATAEVPNYNGDALADGLGNTGGNVDYSLTFSTETEIVNPWFVVRKNEDGDRFGIDDVVISYYFDDADSDGLPDQEEELLGTNPDLADTDGDGCDDGYEVDAGLDPLLADSDGDGFGDHYEITTTLSDPLDPNDPALENHPGIAINFVSAQGPGSNRLMSPFVTAGVAEVQQRNWNQAGPANGGNGGLGRITAPVAGTLVDSEGLTTDVTFSFTGSNTWSAASEELTPYGPLMAGYLDSNANNDATVTLTQIPYPLYEVYVYVGSDRDNRTGTISDGTTTYSLATASASPNEAGSFVQTVNTGTGNPPANYAVFSNKSSSSLTLTYSRGSGNGGIHGLQIIPLEVPNSYETWATNNGLDPSAEDGPYADSDGDGEANILEFALNASPLTGASRVELTPVRTESEFSLQFTQLKAADDLTITAEWSSDLENWSDEDVVLIPGTEDDTTRQMVAQKPVVSGETEGFLRIRVVAP</sequence>
<accession>A0A918TCW6</accession>